<dbReference type="SUPFAM" id="SSF50978">
    <property type="entry name" value="WD40 repeat-like"/>
    <property type="match status" value="2"/>
</dbReference>
<feature type="compositionally biased region" description="Basic and acidic residues" evidence="3">
    <location>
        <begin position="850"/>
        <end position="862"/>
    </location>
</feature>
<dbReference type="PANTHER" id="PTHR44324">
    <property type="entry name" value="WD40 REPEAT DOMAIN 95"/>
    <property type="match status" value="1"/>
</dbReference>
<dbReference type="AlphaFoldDB" id="A0A7R9DAX1"/>
<feature type="compositionally biased region" description="Basic and acidic residues" evidence="3">
    <location>
        <begin position="965"/>
        <end position="981"/>
    </location>
</feature>
<name>A0A7R9DAX1_TIMPO</name>
<dbReference type="PANTHER" id="PTHR44324:SF4">
    <property type="entry name" value="WD40 REPEAT DOMAIN 95"/>
    <property type="match status" value="1"/>
</dbReference>
<keyword evidence="1" id="KW-0677">Repeat</keyword>
<dbReference type="InterPro" id="IPR001680">
    <property type="entry name" value="WD40_rpt"/>
</dbReference>
<proteinExistence type="predicted"/>
<gene>
    <name evidence="4" type="ORF">TPSB3V08_LOCUS7359</name>
</gene>
<evidence type="ECO:0000256" key="2">
    <source>
        <dbReference type="PROSITE-ProRule" id="PRU00221"/>
    </source>
</evidence>
<organism evidence="4">
    <name type="scientific">Timema poppense</name>
    <name type="common">Walking stick</name>
    <dbReference type="NCBI Taxonomy" id="170557"/>
    <lineage>
        <taxon>Eukaryota</taxon>
        <taxon>Metazoa</taxon>
        <taxon>Ecdysozoa</taxon>
        <taxon>Arthropoda</taxon>
        <taxon>Hexapoda</taxon>
        <taxon>Insecta</taxon>
        <taxon>Pterygota</taxon>
        <taxon>Neoptera</taxon>
        <taxon>Polyneoptera</taxon>
        <taxon>Phasmatodea</taxon>
        <taxon>Timematodea</taxon>
        <taxon>Timematoidea</taxon>
        <taxon>Timematidae</taxon>
        <taxon>Timema</taxon>
    </lineage>
</organism>
<reference evidence="4" key="1">
    <citation type="submission" date="2020-11" db="EMBL/GenBank/DDBJ databases">
        <authorList>
            <person name="Tran Van P."/>
        </authorList>
    </citation>
    <scope>NUCLEOTIDE SEQUENCE</scope>
</reference>
<evidence type="ECO:0000256" key="1">
    <source>
        <dbReference type="ARBA" id="ARBA00022737"/>
    </source>
</evidence>
<dbReference type="InterPro" id="IPR051242">
    <property type="entry name" value="WD-EF-hand_domain"/>
</dbReference>
<keyword evidence="2" id="KW-0853">WD repeat</keyword>
<dbReference type="SMART" id="SM00320">
    <property type="entry name" value="WD40"/>
    <property type="match status" value="9"/>
</dbReference>
<dbReference type="PROSITE" id="PS50082">
    <property type="entry name" value="WD_REPEATS_2"/>
    <property type="match status" value="3"/>
</dbReference>
<feature type="repeat" description="WD" evidence="2">
    <location>
        <begin position="350"/>
        <end position="391"/>
    </location>
</feature>
<dbReference type="EMBL" id="OD004775">
    <property type="protein sequence ID" value="CAD7410463.1"/>
    <property type="molecule type" value="Genomic_DNA"/>
</dbReference>
<feature type="region of interest" description="Disordered" evidence="3">
    <location>
        <begin position="814"/>
        <end position="865"/>
    </location>
</feature>
<protein>
    <recommendedName>
        <fullName evidence="5">WD repeat-containing protein on Y chromosome</fullName>
    </recommendedName>
</protein>
<dbReference type="Pfam" id="PF00400">
    <property type="entry name" value="WD40"/>
    <property type="match status" value="2"/>
</dbReference>
<dbReference type="PROSITE" id="PS50294">
    <property type="entry name" value="WD_REPEATS_REGION"/>
    <property type="match status" value="1"/>
</dbReference>
<evidence type="ECO:0000256" key="3">
    <source>
        <dbReference type="SAM" id="MobiDB-lite"/>
    </source>
</evidence>
<dbReference type="InterPro" id="IPR036322">
    <property type="entry name" value="WD40_repeat_dom_sf"/>
</dbReference>
<feature type="repeat" description="WD" evidence="2">
    <location>
        <begin position="879"/>
        <end position="910"/>
    </location>
</feature>
<accession>A0A7R9DAX1</accession>
<sequence length="1041" mass="118438">MARCALPHLFLSIDAYATGTVSWPELCEHLMQEYVQRTSWEVQVTHIGLRLPGKVIAGRPHRSALPRKAMDLGLSSFLMFGEDGQTSTWDQNMELKKTKSLRTPVLEKERPFSKWFTDLVMIPGTNKLAVSTGDKELLFYEMPLLEPLCALTELQGVPRRLDAAHPDADKIMLMFADMEGGINVLSIRNSTATLRKWGETKKQLGFPTTTFESALKHCQVVFNRWQVHKEMVYAVRYFSPMRQVISCSTDPETSIVIGCAEAPHGTLKPSRRLKLHAVVEQVMSVHLKHGHHVFVNARMRPPGEQIIYKVPCGVHTLDVWEEKRIMAAGGIDRAIRLWTISAKGNPFMTLYGHTYPIHKVLFIPHLNVLVSITTKLNIRIWDLVEYHCMASVNPTMSYLRGHTIHLFHYSMTLQRLVVQTNYELITFAVERVKIDDESRGSHRSAVVGVSYNEVFHVWVTCSVRNVKVWDVVTGKKVFEFCAGQQAAIRSENASDSLKEKLENRMRELGVHSESGSKLFGKTARGDILTQTGYERMQNMMENATKPSWQRQNKLREKALRTRFKESRSKYVPELVNPGEITCMAIERAERRLLTGHRNGVVKEWNFSNGMCLRTLFRTGKAEEKASTAVRYVKFSRCDNIVSVGWNWRVNIYESGREKSCEPAVTWTQDAGHKSDIWAVAICDPGIMATGSFDGTIILWNYTSGHEEKQLRPPDFKAEEGKDSTKVTCLMFYQTEKVSGEVDTFLLSAGPNNAIHMWQVCWRTREVHYSGKLQPWRNRDRFVCAMVPATATDKVVVGDCSGHVIFLDMEGVQGTTSKTAYRPPPPSPKRPDLSRAQRFTSTADNRPISRMNEDPRNPRRPADDTAVVGSRDMPVICQMWKAHSTGISDLDVCESLKIIATGSTDGSVRIWTFEGHYIGMLGQPKEWNIINPKTFMHPRLPRDVLTDLDDAFDAGLDPTESNMEEVLSKQEHPGDEGSESVHKYSDEQIAELVKDYEVFEMVLPPYLRYEGRNKIVYKNSLGPHKYSLAPVNTWRYRNENIF</sequence>
<dbReference type="InterPro" id="IPR015943">
    <property type="entry name" value="WD40/YVTN_repeat-like_dom_sf"/>
</dbReference>
<feature type="region of interest" description="Disordered" evidence="3">
    <location>
        <begin position="961"/>
        <end position="981"/>
    </location>
</feature>
<evidence type="ECO:0008006" key="5">
    <source>
        <dbReference type="Google" id="ProtNLM"/>
    </source>
</evidence>
<dbReference type="Gene3D" id="2.130.10.10">
    <property type="entry name" value="YVTN repeat-like/Quinoprotein amine dehydrogenase"/>
    <property type="match status" value="3"/>
</dbReference>
<feature type="repeat" description="WD" evidence="2">
    <location>
        <begin position="669"/>
        <end position="709"/>
    </location>
</feature>
<evidence type="ECO:0000313" key="4">
    <source>
        <dbReference type="EMBL" id="CAD7410463.1"/>
    </source>
</evidence>